<keyword evidence="3" id="KW-1185">Reference proteome</keyword>
<dbReference type="RefSeq" id="WP_248432811.1">
    <property type="nucleotide sequence ID" value="NZ_CP096205.1"/>
</dbReference>
<accession>A0ABY4KC01</accession>
<dbReference type="InterPro" id="IPR024618">
    <property type="entry name" value="DUF3857"/>
</dbReference>
<dbReference type="Proteomes" id="UP000830583">
    <property type="component" value="Chromosome"/>
</dbReference>
<dbReference type="Gene3D" id="2.60.120.1130">
    <property type="match status" value="1"/>
</dbReference>
<dbReference type="EMBL" id="CP096205">
    <property type="protein sequence ID" value="UPQ77861.1"/>
    <property type="molecule type" value="Genomic_DNA"/>
</dbReference>
<protein>
    <submittedName>
        <fullName evidence="2">DUF3857 domain-containing protein</fullName>
    </submittedName>
</protein>
<proteinExistence type="predicted"/>
<gene>
    <name evidence="2" type="ORF">M0M57_09475</name>
</gene>
<name>A0ABY4KC01_9FLAO</name>
<evidence type="ECO:0000259" key="1">
    <source>
        <dbReference type="Pfam" id="PF12969"/>
    </source>
</evidence>
<evidence type="ECO:0000313" key="2">
    <source>
        <dbReference type="EMBL" id="UPQ77861.1"/>
    </source>
</evidence>
<dbReference type="Gene3D" id="2.60.40.3140">
    <property type="match status" value="1"/>
</dbReference>
<evidence type="ECO:0000313" key="3">
    <source>
        <dbReference type="Proteomes" id="UP000830583"/>
    </source>
</evidence>
<reference evidence="2" key="1">
    <citation type="submission" date="2022-04" db="EMBL/GenBank/DDBJ databases">
        <title>Consumption of N2O by Flavobacterium azooxidireducens sp. nov. isolated from Decomposing Leaf Litter of Phragmites australis (Cav.).</title>
        <authorList>
            <person name="Behrendt U."/>
            <person name="Spanner T."/>
            <person name="Augustin J."/>
            <person name="Horn M.A."/>
            <person name="Kolb S."/>
            <person name="Ulrich A."/>
        </authorList>
    </citation>
    <scope>NUCLEOTIDE SEQUENCE</scope>
    <source>
        <strain evidence="2">IGB 4-14</strain>
    </source>
</reference>
<dbReference type="Gene3D" id="3.10.620.30">
    <property type="match status" value="1"/>
</dbReference>
<feature type="domain" description="DUF3857" evidence="1">
    <location>
        <begin position="54"/>
        <end position="213"/>
    </location>
</feature>
<organism evidence="2 3">
    <name type="scientific">Flavobacterium azooxidireducens</name>
    <dbReference type="NCBI Taxonomy" id="1871076"/>
    <lineage>
        <taxon>Bacteria</taxon>
        <taxon>Pseudomonadati</taxon>
        <taxon>Bacteroidota</taxon>
        <taxon>Flavobacteriia</taxon>
        <taxon>Flavobacteriales</taxon>
        <taxon>Flavobacteriaceae</taxon>
        <taxon>Flavobacterium</taxon>
    </lineage>
</organism>
<dbReference type="Pfam" id="PF12969">
    <property type="entry name" value="DUF3857"/>
    <property type="match status" value="1"/>
</dbReference>
<sequence length="632" mass="73186">MKKISWTLFLYLAFLTSVKAQILSDFLIPKELKENANACIRLQEREISIKSRRSMTIKSKRIVTVFNEYGLRHMDAYQNYDKTLHIVSIEAKILNSLGSEIKKIKKKDFRDQSVADGFSVYTDSRVLYLDYTPISYPFTIVFECEVETSNTAFIPSWTPLENYFLSTENSKITISYPQDLGFKYKEENFEDFSIQKTEVSGKLSFEATNIQAFKQEEYAPSLRKFTPIVLFGLNKFHLEGVDGEAETWSGFGSWVYANLLNGTDELSEETKSKIKTYVGDETDKLKITQKVFEYVQNKTRYVSIQMGIGGWKPMLAKDVDKLGYGDCKALSNYTRALLSVVGVESYYTIIYGDKYQRDINPDFVSMQGNHAILCIPYQNELKWMECTDQIVPFDFQANFTDDRKALIIKSDGGKITDTKAYSEKNNSQITSANYSLHNNGSILGKVTIKSLGTQYDRKYLLERKSKDDLDKHYKNYFSTINNLQWKNPVFKNDKSAIEFTENIDLEAENYASKSGQRLMFALNAFNQYSSVPKRYRTRNSPFEISRGFYDYDDININLPDNFSVESIPESVEFNEKFGHYKAEIQLNDNKVVYKRSLTINKGFYSKTEYEEYRKFIEKIAKNDNAKLVLIQN</sequence>